<gene>
    <name evidence="2" type="ORF">MVAC_14658</name>
</gene>
<dbReference type="Proteomes" id="UP000006072">
    <property type="component" value="Unassembled WGS sequence"/>
</dbReference>
<evidence type="ECO:0000313" key="2">
    <source>
        <dbReference type="EMBL" id="EJZ08621.1"/>
    </source>
</evidence>
<dbReference type="EMBL" id="ALQA01000029">
    <property type="protein sequence ID" value="EJZ08621.1"/>
    <property type="molecule type" value="Genomic_DNA"/>
</dbReference>
<reference evidence="2 3" key="1">
    <citation type="journal article" date="2012" name="J. Bacteriol.">
        <title>Complete Genome Sequence of Mycobacterium vaccae Type Strain ATCC 25954.</title>
        <authorList>
            <person name="Ho Y.S."/>
            <person name="Adroub S.A."/>
            <person name="Abadi M."/>
            <person name="Al Alwan B."/>
            <person name="Alkhateeb R."/>
            <person name="Gao G."/>
            <person name="Ragab A."/>
            <person name="Ali S."/>
            <person name="van Soolingen D."/>
            <person name="Bitter W."/>
            <person name="Pain A."/>
            <person name="Abdallah A.M."/>
        </authorList>
    </citation>
    <scope>NUCLEOTIDE SEQUENCE [LARGE SCALE GENOMIC DNA]</scope>
    <source>
        <strain evidence="2 3">ATCC 25954</strain>
    </source>
</reference>
<comment type="caution">
    <text evidence="2">The sequence shown here is derived from an EMBL/GenBank/DDBJ whole genome shotgun (WGS) entry which is preliminary data.</text>
</comment>
<sequence length="108" mass="11444">MTDAPRGRSGSRRQVVSPVLLQPVDETPEDAREVLLTDEASGRRMALVELRIRPGTGAGAPYGFGRGAFYALDANAVIKAPESKFSGAHSDIRHPEITWAIASAAGIS</sequence>
<feature type="region of interest" description="Disordered" evidence="1">
    <location>
        <begin position="1"/>
        <end position="23"/>
    </location>
</feature>
<accession>K0UP35</accession>
<keyword evidence="3" id="KW-1185">Reference proteome</keyword>
<protein>
    <submittedName>
        <fullName evidence="2">Uncharacterized protein</fullName>
    </submittedName>
</protein>
<evidence type="ECO:0000313" key="3">
    <source>
        <dbReference type="Proteomes" id="UP000006072"/>
    </source>
</evidence>
<name>K0UP35_MYCVA</name>
<dbReference type="AlphaFoldDB" id="K0UP35"/>
<dbReference type="PATRIC" id="fig|1194972.3.peg.2922"/>
<proteinExistence type="predicted"/>
<organism evidence="2 3">
    <name type="scientific">Mycolicibacterium vaccae ATCC 25954</name>
    <dbReference type="NCBI Taxonomy" id="1194972"/>
    <lineage>
        <taxon>Bacteria</taxon>
        <taxon>Bacillati</taxon>
        <taxon>Actinomycetota</taxon>
        <taxon>Actinomycetes</taxon>
        <taxon>Mycobacteriales</taxon>
        <taxon>Mycobacteriaceae</taxon>
        <taxon>Mycolicibacterium</taxon>
    </lineage>
</organism>
<evidence type="ECO:0000256" key="1">
    <source>
        <dbReference type="SAM" id="MobiDB-lite"/>
    </source>
</evidence>
<dbReference type="HOGENOM" id="CLU_2194081_0_0_11"/>